<keyword evidence="1" id="KW-0812">Transmembrane</keyword>
<keyword evidence="1" id="KW-1133">Transmembrane helix</keyword>
<dbReference type="PANTHER" id="PTHR36777">
    <property type="entry name" value="EXPRESSED PROTEIN"/>
    <property type="match status" value="1"/>
</dbReference>
<name>A0AAP0JSH3_9MAGN</name>
<keyword evidence="1" id="KW-0472">Membrane</keyword>
<comment type="caution">
    <text evidence="2">The sequence shown here is derived from an EMBL/GenBank/DDBJ whole genome shotgun (WGS) entry which is preliminary data.</text>
</comment>
<dbReference type="EMBL" id="JBBNAE010000003">
    <property type="protein sequence ID" value="KAK9138137.1"/>
    <property type="molecule type" value="Genomic_DNA"/>
</dbReference>
<reference evidence="2 3" key="1">
    <citation type="submission" date="2024-01" db="EMBL/GenBank/DDBJ databases">
        <title>Genome assemblies of Stephania.</title>
        <authorList>
            <person name="Yang L."/>
        </authorList>
    </citation>
    <scope>NUCLEOTIDE SEQUENCE [LARGE SCALE GENOMIC DNA]</scope>
    <source>
        <strain evidence="2">QJT</strain>
        <tissue evidence="2">Leaf</tissue>
    </source>
</reference>
<accession>A0AAP0JSH3</accession>
<sequence length="163" mass="17782">MATAPSLHLLLLLRPPNSPQSLSPLKDQLSFSIATRKSNSLISLRPRRHSRFAPVAAAQSTVVRVLQTVWRVGKDGIEAGTRLVPDPVPRPIARISVAGVAVLVSLFLLKSILSTAFFVLAMMGLIYTAFVAMNKDEGPRSDGGSTNTEDTLEEARRIMEKYK</sequence>
<evidence type="ECO:0000313" key="3">
    <source>
        <dbReference type="Proteomes" id="UP001417504"/>
    </source>
</evidence>
<dbReference type="PANTHER" id="PTHR36777:SF2">
    <property type="entry name" value="EXPRESSED PROTEIN"/>
    <property type="match status" value="1"/>
</dbReference>
<dbReference type="Proteomes" id="UP001417504">
    <property type="component" value="Unassembled WGS sequence"/>
</dbReference>
<dbReference type="AlphaFoldDB" id="A0AAP0JSH3"/>
<gene>
    <name evidence="2" type="ORF">Sjap_008731</name>
</gene>
<keyword evidence="3" id="KW-1185">Reference proteome</keyword>
<feature type="transmembrane region" description="Helical" evidence="1">
    <location>
        <begin position="116"/>
        <end position="133"/>
    </location>
</feature>
<proteinExistence type="predicted"/>
<organism evidence="2 3">
    <name type="scientific">Stephania japonica</name>
    <dbReference type="NCBI Taxonomy" id="461633"/>
    <lineage>
        <taxon>Eukaryota</taxon>
        <taxon>Viridiplantae</taxon>
        <taxon>Streptophyta</taxon>
        <taxon>Embryophyta</taxon>
        <taxon>Tracheophyta</taxon>
        <taxon>Spermatophyta</taxon>
        <taxon>Magnoliopsida</taxon>
        <taxon>Ranunculales</taxon>
        <taxon>Menispermaceae</taxon>
        <taxon>Menispermoideae</taxon>
        <taxon>Cissampelideae</taxon>
        <taxon>Stephania</taxon>
    </lineage>
</organism>
<evidence type="ECO:0000313" key="2">
    <source>
        <dbReference type="EMBL" id="KAK9138137.1"/>
    </source>
</evidence>
<evidence type="ECO:0000256" key="1">
    <source>
        <dbReference type="SAM" id="Phobius"/>
    </source>
</evidence>
<protein>
    <submittedName>
        <fullName evidence="2">Uncharacterized protein</fullName>
    </submittedName>
</protein>